<organism evidence="1 2">
    <name type="scientific">Acidisarcina polymorpha</name>
    <dbReference type="NCBI Taxonomy" id="2211140"/>
    <lineage>
        <taxon>Bacteria</taxon>
        <taxon>Pseudomonadati</taxon>
        <taxon>Acidobacteriota</taxon>
        <taxon>Terriglobia</taxon>
        <taxon>Terriglobales</taxon>
        <taxon>Acidobacteriaceae</taxon>
        <taxon>Acidisarcina</taxon>
    </lineage>
</organism>
<dbReference type="KEGG" id="abas:ACPOL_4510"/>
<protein>
    <submittedName>
        <fullName evidence="1">Uncharacterized protein</fullName>
    </submittedName>
</protein>
<dbReference type="Proteomes" id="UP000253606">
    <property type="component" value="Chromosome"/>
</dbReference>
<evidence type="ECO:0000313" key="2">
    <source>
        <dbReference type="Proteomes" id="UP000253606"/>
    </source>
</evidence>
<sequence length="38" mass="4489">MPQRERYREYERVAAGTISVLSSARSKNSFHHDPEARR</sequence>
<gene>
    <name evidence="1" type="ORF">ACPOL_4510</name>
</gene>
<reference evidence="1 2" key="1">
    <citation type="journal article" date="2018" name="Front. Microbiol.">
        <title>Hydrolytic Capabilities as a Key to Environmental Success: Chitinolytic and Cellulolytic Acidobacteria From Acidic Sub-arctic Soils and Boreal Peatlands.</title>
        <authorList>
            <person name="Belova S.E."/>
            <person name="Ravin N.V."/>
            <person name="Pankratov T.A."/>
            <person name="Rakitin A.L."/>
            <person name="Ivanova A.A."/>
            <person name="Beletsky A.V."/>
            <person name="Mardanov A.V."/>
            <person name="Sinninghe Damste J.S."/>
            <person name="Dedysh S.N."/>
        </authorList>
    </citation>
    <scope>NUCLEOTIDE SEQUENCE [LARGE SCALE GENOMIC DNA]</scope>
    <source>
        <strain evidence="1 2">SBC82</strain>
    </source>
</reference>
<accession>A0A2Z5G3S3</accession>
<keyword evidence="2" id="KW-1185">Reference proteome</keyword>
<dbReference type="AlphaFoldDB" id="A0A2Z5G3S3"/>
<name>A0A2Z5G3S3_9BACT</name>
<evidence type="ECO:0000313" key="1">
    <source>
        <dbReference type="EMBL" id="AXC13782.1"/>
    </source>
</evidence>
<dbReference type="EMBL" id="CP030840">
    <property type="protein sequence ID" value="AXC13782.1"/>
    <property type="molecule type" value="Genomic_DNA"/>
</dbReference>
<proteinExistence type="predicted"/>